<name>A0ABN2ZFT4_9ACTN</name>
<dbReference type="CDD" id="cd13399">
    <property type="entry name" value="Slt35-like"/>
    <property type="match status" value="1"/>
</dbReference>
<dbReference type="PANTHER" id="PTHR30163:SF8">
    <property type="entry name" value="LYTIC MUREIN TRANSGLYCOSYLASE"/>
    <property type="match status" value="1"/>
</dbReference>
<dbReference type="Gene3D" id="1.10.530.10">
    <property type="match status" value="1"/>
</dbReference>
<dbReference type="EMBL" id="BAAAQR010000002">
    <property type="protein sequence ID" value="GAA2141586.1"/>
    <property type="molecule type" value="Genomic_DNA"/>
</dbReference>
<dbReference type="InterPro" id="IPR023346">
    <property type="entry name" value="Lysozyme-like_dom_sf"/>
</dbReference>
<feature type="compositionally biased region" description="Low complexity" evidence="1">
    <location>
        <begin position="318"/>
        <end position="347"/>
    </location>
</feature>
<evidence type="ECO:0000313" key="2">
    <source>
        <dbReference type="EMBL" id="GAA2141586.1"/>
    </source>
</evidence>
<feature type="compositionally biased region" description="Basic and acidic residues" evidence="1">
    <location>
        <begin position="281"/>
        <end position="290"/>
    </location>
</feature>
<evidence type="ECO:0000313" key="3">
    <source>
        <dbReference type="Proteomes" id="UP001501771"/>
    </source>
</evidence>
<dbReference type="Proteomes" id="UP001501771">
    <property type="component" value="Unassembled WGS sequence"/>
</dbReference>
<protein>
    <recommendedName>
        <fullName evidence="4">Transglycosylase SLT domain-containing protein</fullName>
    </recommendedName>
</protein>
<reference evidence="2 3" key="1">
    <citation type="journal article" date="2019" name="Int. J. Syst. Evol. Microbiol.">
        <title>The Global Catalogue of Microorganisms (GCM) 10K type strain sequencing project: providing services to taxonomists for standard genome sequencing and annotation.</title>
        <authorList>
            <consortium name="The Broad Institute Genomics Platform"/>
            <consortium name="The Broad Institute Genome Sequencing Center for Infectious Disease"/>
            <person name="Wu L."/>
            <person name="Ma J."/>
        </authorList>
    </citation>
    <scope>NUCLEOTIDE SEQUENCE [LARGE SCALE GENOMIC DNA]</scope>
    <source>
        <strain evidence="2 3">JCM 16022</strain>
    </source>
</reference>
<evidence type="ECO:0000256" key="1">
    <source>
        <dbReference type="SAM" id="MobiDB-lite"/>
    </source>
</evidence>
<gene>
    <name evidence="2" type="ORF">GCM10009844_12150</name>
</gene>
<dbReference type="PANTHER" id="PTHR30163">
    <property type="entry name" value="MEMBRANE-BOUND LYTIC MUREIN TRANSGLYCOSYLASE B"/>
    <property type="match status" value="1"/>
</dbReference>
<organism evidence="2 3">
    <name type="scientific">Nocardioides koreensis</name>
    <dbReference type="NCBI Taxonomy" id="433651"/>
    <lineage>
        <taxon>Bacteria</taxon>
        <taxon>Bacillati</taxon>
        <taxon>Actinomycetota</taxon>
        <taxon>Actinomycetes</taxon>
        <taxon>Propionibacteriales</taxon>
        <taxon>Nocardioidaceae</taxon>
        <taxon>Nocardioides</taxon>
    </lineage>
</organism>
<dbReference type="SUPFAM" id="SSF53955">
    <property type="entry name" value="Lysozyme-like"/>
    <property type="match status" value="1"/>
</dbReference>
<accession>A0ABN2ZFT4</accession>
<feature type="region of interest" description="Disordered" evidence="1">
    <location>
        <begin position="279"/>
        <end position="402"/>
    </location>
</feature>
<comment type="caution">
    <text evidence="2">The sequence shown here is derived from an EMBL/GenBank/DDBJ whole genome shotgun (WGS) entry which is preliminary data.</text>
</comment>
<feature type="compositionally biased region" description="Pro residues" evidence="1">
    <location>
        <begin position="348"/>
        <end position="402"/>
    </location>
</feature>
<dbReference type="PRINTS" id="PR01217">
    <property type="entry name" value="PRICHEXTENSN"/>
</dbReference>
<evidence type="ECO:0008006" key="4">
    <source>
        <dbReference type="Google" id="ProtNLM"/>
    </source>
</evidence>
<proteinExistence type="predicted"/>
<dbReference type="InterPro" id="IPR043426">
    <property type="entry name" value="MltB-like"/>
</dbReference>
<keyword evidence="3" id="KW-1185">Reference proteome</keyword>
<sequence>MRLTGHNRPLLTTVVTTVVLVAASMLAGRGSAVYPTAGTVSLEARSGSAVADRPVHVPTVSVGEALVRHTKGTPRLPPAALAHLDIPVTALLAYQRAAAIMENVDGSCGLSWSLLAAVGRVESDHGRYGGALLGADGVSSPVVRGVALDGRRPVARVHDTDGGGLDGDRVWDRAVGPMQFLPSTWSVVAVDADGDGIRSPDDIDDASLAAAVFLCSAPGSLDTRSGRGAAVFRYNPSGSYVASVLAVDRAYRAGDFAMLGDLGQPVRTAIIPASPEQPTLEARRGADHGDSPSGGQVTEAGSALGTHDPGPTSVPSQDPTHGSTPGSPGSPDPGTTGTPTTGTADPTSDPPSPTPSPTSDPPSPTPDPSSPTSDPPSPTPDPSSPTSDPPSPTPDPPSPTPEPVTLTGVLGTYGVGPAQWCVGETVLDVGDADFLTTAASADFDGDGTLESNAQELTGLVGTQVSLQVTRGTAPAVVLAVNGADYDPTR</sequence>